<dbReference type="KEGG" id="fpf:DCC35_19145"/>
<gene>
    <name evidence="1" type="ORF">DCC35_19145</name>
</gene>
<accession>A0A4D7KBB9</accession>
<dbReference type="AlphaFoldDB" id="A0A4D7KBB9"/>
<protein>
    <submittedName>
        <fullName evidence="1">Uncharacterized protein</fullName>
    </submittedName>
</protein>
<proteinExistence type="predicted"/>
<evidence type="ECO:0000313" key="2">
    <source>
        <dbReference type="Proteomes" id="UP000298616"/>
    </source>
</evidence>
<organism evidence="1 2">
    <name type="scientific">Mangrovivirga cuniculi</name>
    <dbReference type="NCBI Taxonomy" id="2715131"/>
    <lineage>
        <taxon>Bacteria</taxon>
        <taxon>Pseudomonadati</taxon>
        <taxon>Bacteroidota</taxon>
        <taxon>Cytophagia</taxon>
        <taxon>Cytophagales</taxon>
        <taxon>Mangrovivirgaceae</taxon>
        <taxon>Mangrovivirga</taxon>
    </lineage>
</organism>
<dbReference type="EMBL" id="CP028923">
    <property type="protein sequence ID" value="QCK16698.1"/>
    <property type="molecule type" value="Genomic_DNA"/>
</dbReference>
<sequence>MALVLIFGCENSTKTKETNQNKTTNIKPITFSLAEEEELKKLDSLNLDSSYANLLSPAYNSEENIKEVRRSWSKLHQDLGKYLVEQNFNWGINDSSISLFNKIYFSEDGTIDYYAFKVITPSVSDDKVDEFELLLKEFSSEVKLDLNQKKNFAQCGKSRIMNN</sequence>
<keyword evidence="2" id="KW-1185">Reference proteome</keyword>
<dbReference type="Proteomes" id="UP000298616">
    <property type="component" value="Chromosome"/>
</dbReference>
<name>A0A4D7KBB9_9BACT</name>
<evidence type="ECO:0000313" key="1">
    <source>
        <dbReference type="EMBL" id="QCK16698.1"/>
    </source>
</evidence>
<reference evidence="1 2" key="1">
    <citation type="submission" date="2018-04" db="EMBL/GenBank/DDBJ databases">
        <title>Complete genome uncultured novel isolate.</title>
        <authorList>
            <person name="Merlino G."/>
        </authorList>
    </citation>
    <scope>NUCLEOTIDE SEQUENCE [LARGE SCALE GENOMIC DNA]</scope>
    <source>
        <strain evidence="2">R1DC9</strain>
    </source>
</reference>